<sequence>MEAVCPKDDKLWRCLFETRLGVCVEVSRQTKRAECLKTGWIKGRSRQTRGRLVGDGVEDRRQQQRREADELAHGRQRQRRRWKGGWWGRTDWVRNKDRHGRGNGRFE</sequence>
<protein>
    <submittedName>
        <fullName evidence="3">Uncharacterized protein</fullName>
    </submittedName>
</protein>
<evidence type="ECO:0000313" key="2">
    <source>
        <dbReference type="Proteomes" id="UP000492821"/>
    </source>
</evidence>
<proteinExistence type="predicted"/>
<evidence type="ECO:0000313" key="3">
    <source>
        <dbReference type="WBParaSite" id="Pan_g21416.t1"/>
    </source>
</evidence>
<name>A0A7E4ZWG2_PANRE</name>
<feature type="compositionally biased region" description="Basic and acidic residues" evidence="1">
    <location>
        <begin position="57"/>
        <end position="73"/>
    </location>
</feature>
<feature type="region of interest" description="Disordered" evidence="1">
    <location>
        <begin position="47"/>
        <end position="81"/>
    </location>
</feature>
<keyword evidence="2" id="KW-1185">Reference proteome</keyword>
<accession>A0A7E4ZWG2</accession>
<dbReference type="AlphaFoldDB" id="A0A7E4ZWG2"/>
<reference evidence="2" key="1">
    <citation type="journal article" date="2013" name="Genetics">
        <title>The draft genome and transcriptome of Panagrellus redivivus are shaped by the harsh demands of a free-living lifestyle.</title>
        <authorList>
            <person name="Srinivasan J."/>
            <person name="Dillman A.R."/>
            <person name="Macchietto M.G."/>
            <person name="Heikkinen L."/>
            <person name="Lakso M."/>
            <person name="Fracchia K.M."/>
            <person name="Antoshechkin I."/>
            <person name="Mortazavi A."/>
            <person name="Wong G."/>
            <person name="Sternberg P.W."/>
        </authorList>
    </citation>
    <scope>NUCLEOTIDE SEQUENCE [LARGE SCALE GENOMIC DNA]</scope>
    <source>
        <strain evidence="2">MT8872</strain>
    </source>
</reference>
<dbReference type="Proteomes" id="UP000492821">
    <property type="component" value="Unassembled WGS sequence"/>
</dbReference>
<reference evidence="3" key="2">
    <citation type="submission" date="2020-10" db="UniProtKB">
        <authorList>
            <consortium name="WormBaseParasite"/>
        </authorList>
    </citation>
    <scope>IDENTIFICATION</scope>
</reference>
<evidence type="ECO:0000256" key="1">
    <source>
        <dbReference type="SAM" id="MobiDB-lite"/>
    </source>
</evidence>
<organism evidence="2 3">
    <name type="scientific">Panagrellus redivivus</name>
    <name type="common">Microworm</name>
    <dbReference type="NCBI Taxonomy" id="6233"/>
    <lineage>
        <taxon>Eukaryota</taxon>
        <taxon>Metazoa</taxon>
        <taxon>Ecdysozoa</taxon>
        <taxon>Nematoda</taxon>
        <taxon>Chromadorea</taxon>
        <taxon>Rhabditida</taxon>
        <taxon>Tylenchina</taxon>
        <taxon>Panagrolaimomorpha</taxon>
        <taxon>Panagrolaimoidea</taxon>
        <taxon>Panagrolaimidae</taxon>
        <taxon>Panagrellus</taxon>
    </lineage>
</organism>
<dbReference type="WBParaSite" id="Pan_g21416.t1">
    <property type="protein sequence ID" value="Pan_g21416.t1"/>
    <property type="gene ID" value="Pan_g21416"/>
</dbReference>